<evidence type="ECO:0000313" key="1">
    <source>
        <dbReference type="EMBL" id="GER43109.1"/>
    </source>
</evidence>
<accession>A0A5A7QCW5</accession>
<protein>
    <submittedName>
        <fullName evidence="1">Phosphoglucosamine mutase</fullName>
    </submittedName>
</protein>
<evidence type="ECO:0000313" key="2">
    <source>
        <dbReference type="Proteomes" id="UP000325081"/>
    </source>
</evidence>
<name>A0A5A7QCW5_STRAF</name>
<keyword evidence="2" id="KW-1185">Reference proteome</keyword>
<comment type="caution">
    <text evidence="1">The sequence shown here is derived from an EMBL/GenBank/DDBJ whole genome shotgun (WGS) entry which is preliminary data.</text>
</comment>
<dbReference type="Proteomes" id="UP000325081">
    <property type="component" value="Unassembled WGS sequence"/>
</dbReference>
<gene>
    <name evidence="1" type="ORF">STAS_19936</name>
</gene>
<dbReference type="AlphaFoldDB" id="A0A5A7QCW5"/>
<reference evidence="2" key="1">
    <citation type="journal article" date="2019" name="Curr. Biol.">
        <title>Genome Sequence of Striga asiatica Provides Insight into the Evolution of Plant Parasitism.</title>
        <authorList>
            <person name="Yoshida S."/>
            <person name="Kim S."/>
            <person name="Wafula E.K."/>
            <person name="Tanskanen J."/>
            <person name="Kim Y.M."/>
            <person name="Honaas L."/>
            <person name="Yang Z."/>
            <person name="Spallek T."/>
            <person name="Conn C.E."/>
            <person name="Ichihashi Y."/>
            <person name="Cheong K."/>
            <person name="Cui S."/>
            <person name="Der J.P."/>
            <person name="Gundlach H."/>
            <person name="Jiao Y."/>
            <person name="Hori C."/>
            <person name="Ishida J.K."/>
            <person name="Kasahara H."/>
            <person name="Kiba T."/>
            <person name="Kim M.S."/>
            <person name="Koo N."/>
            <person name="Laohavisit A."/>
            <person name="Lee Y.H."/>
            <person name="Lumba S."/>
            <person name="McCourt P."/>
            <person name="Mortimer J.C."/>
            <person name="Mutuku J.M."/>
            <person name="Nomura T."/>
            <person name="Sasaki-Sekimoto Y."/>
            <person name="Seto Y."/>
            <person name="Wang Y."/>
            <person name="Wakatake T."/>
            <person name="Sakakibara H."/>
            <person name="Demura T."/>
            <person name="Yamaguchi S."/>
            <person name="Yoneyama K."/>
            <person name="Manabe R.I."/>
            <person name="Nelson D.C."/>
            <person name="Schulman A.H."/>
            <person name="Timko M.P."/>
            <person name="dePamphilis C.W."/>
            <person name="Choi D."/>
            <person name="Shirasu K."/>
        </authorList>
    </citation>
    <scope>NUCLEOTIDE SEQUENCE [LARGE SCALE GENOMIC DNA]</scope>
    <source>
        <strain evidence="2">cv. UVA1</strain>
    </source>
</reference>
<sequence length="576" mass="65410">MVPGRLMTPSANPLSKEKKLGKSEGLINLVLLSKEIEYLVGGVSSTLIFSRRHSTSDDLIGLSSRFLQSSDEKKPLSKLIKPLGLITIVFVQDSDDSPQWQSQEAQQNIYEIAICLHIKNFSLLLVYNGFQGVMRPSVKAQDEVRDAFSMLRACTRKQNELIIRIKGQKSIFIVKCWLFSQTSSRPTTSSSSSTLDNGILRLLRTESPVAEDNGVTVKSSVTIYIINWWDIYCALHRKMYLVGGVSSMLIFSRRHSTSDDLIGLRSRFLQSSDEKKPLSKLRKPLGIITIVFFQDSNNSTQWQRQEAQQNICEIAIGLHIKNLSLLLVYYGFQGTSRHWPQCSCFTNFLNDGPKRPLVSAELEARDAFKMLRAYITSSNPMLSSNSSTSDNGIPSRSKIERLEVTHNGVTLKETNNQYSQEIQCFQQNEVQEILLRIKTRLIISERHTPHLGPFGVRNTKFHKNSQDGPHHIRRHTHFITDYKGSIFHNGILRLLRIEKPEKEDKGVTVKSSVTIYILLDQINWQETYLALHRNMVHRSLTSLNPKVTLLSSIPTVSIMPKLRRICIAELITLGNT</sequence>
<organism evidence="1 2">
    <name type="scientific">Striga asiatica</name>
    <name type="common">Asiatic witchweed</name>
    <name type="synonym">Buchnera asiatica</name>
    <dbReference type="NCBI Taxonomy" id="4170"/>
    <lineage>
        <taxon>Eukaryota</taxon>
        <taxon>Viridiplantae</taxon>
        <taxon>Streptophyta</taxon>
        <taxon>Embryophyta</taxon>
        <taxon>Tracheophyta</taxon>
        <taxon>Spermatophyta</taxon>
        <taxon>Magnoliopsida</taxon>
        <taxon>eudicotyledons</taxon>
        <taxon>Gunneridae</taxon>
        <taxon>Pentapetalae</taxon>
        <taxon>asterids</taxon>
        <taxon>lamiids</taxon>
        <taxon>Lamiales</taxon>
        <taxon>Orobanchaceae</taxon>
        <taxon>Buchnereae</taxon>
        <taxon>Striga</taxon>
    </lineage>
</organism>
<proteinExistence type="predicted"/>
<dbReference type="EMBL" id="BKCP01006515">
    <property type="protein sequence ID" value="GER43109.1"/>
    <property type="molecule type" value="Genomic_DNA"/>
</dbReference>